<dbReference type="Proteomes" id="UP000799291">
    <property type="component" value="Unassembled WGS sequence"/>
</dbReference>
<feature type="compositionally biased region" description="Pro residues" evidence="1">
    <location>
        <begin position="408"/>
        <end position="419"/>
    </location>
</feature>
<feature type="chain" id="PRO_5026122737" evidence="3">
    <location>
        <begin position="20"/>
        <end position="425"/>
    </location>
</feature>
<feature type="transmembrane region" description="Helical" evidence="2">
    <location>
        <begin position="319"/>
        <end position="346"/>
    </location>
</feature>
<keyword evidence="5" id="KW-1185">Reference proteome</keyword>
<feature type="region of interest" description="Disordered" evidence="1">
    <location>
        <begin position="383"/>
        <end position="425"/>
    </location>
</feature>
<feature type="signal peptide" evidence="3">
    <location>
        <begin position="1"/>
        <end position="19"/>
    </location>
</feature>
<evidence type="ECO:0000256" key="3">
    <source>
        <dbReference type="SAM" id="SignalP"/>
    </source>
</evidence>
<evidence type="ECO:0000313" key="4">
    <source>
        <dbReference type="EMBL" id="KAF2690637.1"/>
    </source>
</evidence>
<dbReference type="AlphaFoldDB" id="A0A6G1JJ91"/>
<protein>
    <submittedName>
        <fullName evidence="4">Uncharacterized protein</fullName>
    </submittedName>
</protein>
<keyword evidence="2" id="KW-1133">Transmembrane helix</keyword>
<keyword evidence="2" id="KW-0812">Transmembrane</keyword>
<sequence length="425" mass="47541">MARFGLSLVSLFLGSIAHAYNDFPLDCAGQNGDTKEECQQPLKPVTAVVLGSFYVATLPCPGCAVRFDNGVLQQRKNDLFFNISVSYDNRTLLLNQMPVFPSLATNPHPPGILAPQVAPEFTRADLDNTIQCSREPCASGDGQCWCMNRAVSASYMSQVDLDYDYYSHWLESHPETQTEKWEITFDAIGGHDGLHSDPIWQANGSGDATYYTLRIVVQGREIEGERYAGEKDLQAGSSLFGMIEASEIVYEYEIASVDITERSFKIPAPKSGLRASLRRFFGLDITEKNGHTIYQLSEWGQYGKKGSLRQHLGVFIHDWPWDIVGIILGGAVASMLGIWFACKLFWVVKEQRELARWDGMDTVWEHIRRDGGDEEQAQLLDGVYRDEPDEDSPPPRYTDEVQTNKPLPSKPLPEKPLPAVPLIDA</sequence>
<name>A0A6G1JJ91_9PLEO</name>
<evidence type="ECO:0000313" key="5">
    <source>
        <dbReference type="Proteomes" id="UP000799291"/>
    </source>
</evidence>
<keyword evidence="3" id="KW-0732">Signal</keyword>
<dbReference type="OrthoDB" id="3917128at2759"/>
<accession>A0A6G1JJ91</accession>
<evidence type="ECO:0000256" key="2">
    <source>
        <dbReference type="SAM" id="Phobius"/>
    </source>
</evidence>
<reference evidence="4" key="1">
    <citation type="journal article" date="2020" name="Stud. Mycol.">
        <title>101 Dothideomycetes genomes: a test case for predicting lifestyles and emergence of pathogens.</title>
        <authorList>
            <person name="Haridas S."/>
            <person name="Albert R."/>
            <person name="Binder M."/>
            <person name="Bloem J."/>
            <person name="Labutti K."/>
            <person name="Salamov A."/>
            <person name="Andreopoulos B."/>
            <person name="Baker S."/>
            <person name="Barry K."/>
            <person name="Bills G."/>
            <person name="Bluhm B."/>
            <person name="Cannon C."/>
            <person name="Castanera R."/>
            <person name="Culley D."/>
            <person name="Daum C."/>
            <person name="Ezra D."/>
            <person name="Gonzalez J."/>
            <person name="Henrissat B."/>
            <person name="Kuo A."/>
            <person name="Liang C."/>
            <person name="Lipzen A."/>
            <person name="Lutzoni F."/>
            <person name="Magnuson J."/>
            <person name="Mondo S."/>
            <person name="Nolan M."/>
            <person name="Ohm R."/>
            <person name="Pangilinan J."/>
            <person name="Park H.-J."/>
            <person name="Ramirez L."/>
            <person name="Alfaro M."/>
            <person name="Sun H."/>
            <person name="Tritt A."/>
            <person name="Yoshinaga Y."/>
            <person name="Zwiers L.-H."/>
            <person name="Turgeon B."/>
            <person name="Goodwin S."/>
            <person name="Spatafora J."/>
            <person name="Crous P."/>
            <person name="Grigoriev I."/>
        </authorList>
    </citation>
    <scope>NUCLEOTIDE SEQUENCE</scope>
    <source>
        <strain evidence="4">CBS 122367</strain>
    </source>
</reference>
<gene>
    <name evidence="4" type="ORF">K458DRAFT_382200</name>
</gene>
<organism evidence="4 5">
    <name type="scientific">Lentithecium fluviatile CBS 122367</name>
    <dbReference type="NCBI Taxonomy" id="1168545"/>
    <lineage>
        <taxon>Eukaryota</taxon>
        <taxon>Fungi</taxon>
        <taxon>Dikarya</taxon>
        <taxon>Ascomycota</taxon>
        <taxon>Pezizomycotina</taxon>
        <taxon>Dothideomycetes</taxon>
        <taxon>Pleosporomycetidae</taxon>
        <taxon>Pleosporales</taxon>
        <taxon>Massarineae</taxon>
        <taxon>Lentitheciaceae</taxon>
        <taxon>Lentithecium</taxon>
    </lineage>
</organism>
<keyword evidence="2" id="KW-0472">Membrane</keyword>
<evidence type="ECO:0000256" key="1">
    <source>
        <dbReference type="SAM" id="MobiDB-lite"/>
    </source>
</evidence>
<dbReference type="EMBL" id="MU005570">
    <property type="protein sequence ID" value="KAF2690637.1"/>
    <property type="molecule type" value="Genomic_DNA"/>
</dbReference>
<proteinExistence type="predicted"/>